<evidence type="ECO:0000313" key="1">
    <source>
        <dbReference type="EMBL" id="PVH35217.1"/>
    </source>
</evidence>
<gene>
    <name evidence="1" type="ORF">PAHAL_7G129400</name>
</gene>
<dbReference type="Gramene" id="PVH35217">
    <property type="protein sequence ID" value="PVH35217"/>
    <property type="gene ID" value="PAHAL_7G129400"/>
</dbReference>
<proteinExistence type="predicted"/>
<dbReference type="AlphaFoldDB" id="A0A2T8IC22"/>
<protein>
    <submittedName>
        <fullName evidence="1">Uncharacterized protein</fullName>
    </submittedName>
</protein>
<name>A0A2T8IC22_9POAL</name>
<reference evidence="1" key="1">
    <citation type="submission" date="2018-04" db="EMBL/GenBank/DDBJ databases">
        <title>WGS assembly of Panicum hallii.</title>
        <authorList>
            <person name="Lovell J."/>
            <person name="Jenkins J."/>
            <person name="Lowry D."/>
            <person name="Mamidi S."/>
            <person name="Sreedasyam A."/>
            <person name="Weng X."/>
            <person name="Barry K."/>
            <person name="Bonette J."/>
            <person name="Campitelli B."/>
            <person name="Daum C."/>
            <person name="Gordon S."/>
            <person name="Gould B."/>
            <person name="Lipzen A."/>
            <person name="Macqueen A."/>
            <person name="Palacio-Mejia J."/>
            <person name="Plott C."/>
            <person name="Shakirov E."/>
            <person name="Shu S."/>
            <person name="Yoshinaga Y."/>
            <person name="Zane M."/>
            <person name="Rokhsar D."/>
            <person name="Grimwood J."/>
            <person name="Schmutz J."/>
            <person name="Juenger T."/>
        </authorList>
    </citation>
    <scope>NUCLEOTIDE SEQUENCE [LARGE SCALE GENOMIC DNA]</scope>
    <source>
        <strain evidence="1">FIL2</strain>
    </source>
</reference>
<dbReference type="EMBL" id="CM008052">
    <property type="protein sequence ID" value="PVH35217.1"/>
    <property type="molecule type" value="Genomic_DNA"/>
</dbReference>
<organism evidence="1">
    <name type="scientific">Panicum hallii</name>
    <dbReference type="NCBI Taxonomy" id="206008"/>
    <lineage>
        <taxon>Eukaryota</taxon>
        <taxon>Viridiplantae</taxon>
        <taxon>Streptophyta</taxon>
        <taxon>Embryophyta</taxon>
        <taxon>Tracheophyta</taxon>
        <taxon>Spermatophyta</taxon>
        <taxon>Magnoliopsida</taxon>
        <taxon>Liliopsida</taxon>
        <taxon>Poales</taxon>
        <taxon>Poaceae</taxon>
        <taxon>PACMAD clade</taxon>
        <taxon>Panicoideae</taxon>
        <taxon>Panicodae</taxon>
        <taxon>Paniceae</taxon>
        <taxon>Panicinae</taxon>
        <taxon>Panicum</taxon>
        <taxon>Panicum sect. Panicum</taxon>
    </lineage>
</organism>
<accession>A0A2T8IC22</accession>
<dbReference type="Proteomes" id="UP000243499">
    <property type="component" value="Chromosome 7"/>
</dbReference>
<sequence>MVSKISGFFRVYNKRDCNPTASYSHLFAFLSRLKMGKILILGSILPLIQLEGDNWIAAGAKNPDGLFCEE</sequence>